<keyword evidence="6" id="KW-0238">DNA-binding</keyword>
<evidence type="ECO:0000313" key="10">
    <source>
        <dbReference type="Proteomes" id="UP000107383"/>
    </source>
</evidence>
<evidence type="ECO:0000256" key="3">
    <source>
        <dbReference type="ARBA" id="ARBA00022705"/>
    </source>
</evidence>
<dbReference type="GO" id="GO:0003677">
    <property type="term" value="F:DNA binding"/>
    <property type="evidence" value="ECO:0007669"/>
    <property type="project" value="UniProtKB-KW"/>
</dbReference>
<dbReference type="EMBL" id="JF510462">
    <property type="protein sequence ID" value="AFC40567.1"/>
    <property type="molecule type" value="Genomic_DNA"/>
</dbReference>
<evidence type="ECO:0000256" key="5">
    <source>
        <dbReference type="ARBA" id="ARBA00023124"/>
    </source>
</evidence>
<feature type="region of interest" description="Disordered" evidence="7">
    <location>
        <begin position="361"/>
        <end position="383"/>
    </location>
</feature>
<accession>I3PMM7</accession>
<name>I3PMM7_9ADEN</name>
<evidence type="ECO:0000256" key="7">
    <source>
        <dbReference type="SAM" id="MobiDB-lite"/>
    </source>
</evidence>
<dbReference type="GO" id="GO:0006260">
    <property type="term" value="P:DNA replication"/>
    <property type="evidence" value="ECO:0007669"/>
    <property type="project" value="UniProtKB-KW"/>
</dbReference>
<dbReference type="Proteomes" id="UP000107383">
    <property type="component" value="Segment"/>
</dbReference>
<dbReference type="KEGG" id="vg:12978938"/>
<keyword evidence="4" id="KW-1194">Viral DNA replication</keyword>
<dbReference type="Pfam" id="PF02459">
    <property type="entry name" value="Adeno_terminal"/>
    <property type="match status" value="1"/>
</dbReference>
<keyword evidence="8" id="KW-0472">Membrane</keyword>
<evidence type="ECO:0000256" key="1">
    <source>
        <dbReference type="ARBA" id="ARBA00022553"/>
    </source>
</evidence>
<keyword evidence="10" id="KW-1185">Reference proteome</keyword>
<dbReference type="GO" id="GO:0039693">
    <property type="term" value="P:viral DNA genome replication"/>
    <property type="evidence" value="ECO:0007669"/>
    <property type="project" value="UniProtKB-KW"/>
</dbReference>
<keyword evidence="2" id="KW-1048">Host nucleus</keyword>
<evidence type="ECO:0000313" key="9">
    <source>
        <dbReference type="EMBL" id="AFC40567.1"/>
    </source>
</evidence>
<keyword evidence="8" id="KW-0812">Transmembrane</keyword>
<dbReference type="InterPro" id="IPR003391">
    <property type="entry name" value="Adeno_preterminal"/>
</dbReference>
<feature type="transmembrane region" description="Helical" evidence="8">
    <location>
        <begin position="448"/>
        <end position="467"/>
    </location>
</feature>
<organism evidence="9 10">
    <name type="scientific">Goose adenovirus 4</name>
    <dbReference type="NCBI Taxonomy" id="1193422"/>
    <lineage>
        <taxon>Viruses</taxon>
        <taxon>Varidnaviria</taxon>
        <taxon>Bamfordvirae</taxon>
        <taxon>Preplasmiviricota</taxon>
        <taxon>Polisuviricotina</taxon>
        <taxon>Pharingeaviricetes</taxon>
        <taxon>Rowavirales</taxon>
        <taxon>Adenoviridae</taxon>
        <taxon>Aviadenovirus</taxon>
        <taxon>Aviadenovirus anseris</taxon>
        <taxon>Goose aviadenovirus A</taxon>
    </lineage>
</organism>
<keyword evidence="8" id="KW-1133">Transmembrane helix</keyword>
<proteinExistence type="predicted"/>
<keyword evidence="5" id="KW-0190">Covalent protein-DNA linkage</keyword>
<reference evidence="9 10" key="2">
    <citation type="journal article" date="2012" name="J. Gen. Virol.">
        <title>Genome sequence of a waterfowl aviadenovirus, goose adenovirus 4.</title>
        <authorList>
            <person name="Kajan G.L."/>
            <person name="Davison A.J."/>
            <person name="Palya V."/>
            <person name="Harrach B."/>
            <person name="Benko M."/>
        </authorList>
    </citation>
    <scope>NUCLEOTIDE SEQUENCE [LARGE SCALE GENOMIC DNA]</scope>
    <source>
        <strain evidence="9">P29</strain>
    </source>
</reference>
<evidence type="ECO:0000256" key="4">
    <source>
        <dbReference type="ARBA" id="ARBA00023109"/>
    </source>
</evidence>
<evidence type="ECO:0000256" key="8">
    <source>
        <dbReference type="SAM" id="Phobius"/>
    </source>
</evidence>
<reference evidence="9 10" key="1">
    <citation type="journal article" date="2010" name="Acta Vet. Hung.">
        <title>Hepatitis and hydropericardium syndrome associated with adenovirus infection in goslings.</title>
        <authorList>
            <person name="Ivanics E."/>
            <person name="Palya V."/>
            <person name="Markos B."/>
            <person name="Dan A."/>
            <person name="Ursu K."/>
            <person name="Harrach B."/>
            <person name="Kajan G."/>
            <person name="Glavits R."/>
        </authorList>
    </citation>
    <scope>NUCLEOTIDE SEQUENCE [LARGE SCALE GENOMIC DNA]</scope>
    <source>
        <strain evidence="9">P29</strain>
    </source>
</reference>
<keyword evidence="3" id="KW-0235">DNA replication</keyword>
<gene>
    <name evidence="9" type="primary">pTP</name>
</gene>
<evidence type="ECO:0000256" key="6">
    <source>
        <dbReference type="ARBA" id="ARBA00023125"/>
    </source>
</evidence>
<dbReference type="OrthoDB" id="4382at10239"/>
<sequence length="603" mass="70771">MAAHRIFAELTGQSLNTIRFFEPILNLDDISVRHEPRQVDPRTVFQVSRAFDYRVMQLLPLDPGSQNVRRPPYDGLPPPHLLLGYQYMHRILNDYFFENRVFMQLGFTRSRRFRQARLHWTCLTDCSYSVDVGQYMRFLDLDNFNETFEQMHNTVLMDRVAADMGRIRGRGAHEIDQPEIFNVLRGSGASGLHDDTLIRMVSRRDANILSGIRRLRVALCHYLFSTFYDRFETQEAYDYLPFSESFLNEDWLTPFTAVFSEMDTRRLVDAIRSDPIALIEDPAETMAKCLMSTLLEEQNPLNGGSLSGGALQLRNRRVTARPGLRPRDRQGRAITASRLRTRRRRTAQRFIDRLPHRTRRTVQRVPEEAPPSPEPMEEEEMPEEEEEMEVEFIDEVVRTVLRAIEALQDELSPATRRHQLFQFGTDFYRILLRSRDSGMVTDSFLRKWVLYFFLSEHIASTLYYMYVRFVTNRNFARFVEISTLQVLITGWDVHARQVFKRIWSEQNAPNMFESLWSRILLDFCMMVERTGQFAGMDEADQQLFLSDIQYRDKSGDIDDVLNQLNLSEELIESIDISFRVKFKGITAVSTNKRIQANLRQIRL</sequence>
<dbReference type="GeneID" id="12978938"/>
<dbReference type="RefSeq" id="YP_006383557.1">
    <property type="nucleotide sequence ID" value="NC_017979.1"/>
</dbReference>
<evidence type="ECO:0000256" key="2">
    <source>
        <dbReference type="ARBA" id="ARBA00022562"/>
    </source>
</evidence>
<keyword evidence="1" id="KW-0597">Phosphoprotein</keyword>
<protein>
    <submittedName>
        <fullName evidence="9">Terminal protein pTP</fullName>
    </submittedName>
</protein>